<evidence type="ECO:0000313" key="1">
    <source>
        <dbReference type="EMBL" id="OJG82776.1"/>
    </source>
</evidence>
<gene>
    <name evidence="1" type="ORF">RV14_GL002068</name>
</gene>
<name>A0A1L8WP72_9ENTE</name>
<sequence>MNKYLYLKQNFLNFTNQVKIDEINDCKYQSVGEKIISTSAFK</sequence>
<dbReference type="EMBL" id="JXLB01000007">
    <property type="protein sequence ID" value="OJG82776.1"/>
    <property type="molecule type" value="Genomic_DNA"/>
</dbReference>
<dbReference type="AlphaFoldDB" id="A0A1L8WP72"/>
<proteinExistence type="predicted"/>
<organism evidence="1 2">
    <name type="scientific">Enterococcus ratti</name>
    <dbReference type="NCBI Taxonomy" id="150033"/>
    <lineage>
        <taxon>Bacteria</taxon>
        <taxon>Bacillati</taxon>
        <taxon>Bacillota</taxon>
        <taxon>Bacilli</taxon>
        <taxon>Lactobacillales</taxon>
        <taxon>Enterococcaceae</taxon>
        <taxon>Enterococcus</taxon>
    </lineage>
</organism>
<dbReference type="STRING" id="150033.RV14_GL002068"/>
<reference evidence="1 2" key="1">
    <citation type="submission" date="2014-12" db="EMBL/GenBank/DDBJ databases">
        <title>Draft genome sequences of 29 type strains of Enterococci.</title>
        <authorList>
            <person name="Zhong Z."/>
            <person name="Sun Z."/>
            <person name="Liu W."/>
            <person name="Zhang W."/>
            <person name="Zhang H."/>
        </authorList>
    </citation>
    <scope>NUCLEOTIDE SEQUENCE [LARGE SCALE GENOMIC DNA]</scope>
    <source>
        <strain evidence="1 2">DSM 15687</strain>
    </source>
</reference>
<comment type="caution">
    <text evidence="1">The sequence shown here is derived from an EMBL/GenBank/DDBJ whole genome shotgun (WGS) entry which is preliminary data.</text>
</comment>
<dbReference type="Proteomes" id="UP000182152">
    <property type="component" value="Unassembled WGS sequence"/>
</dbReference>
<keyword evidence="2" id="KW-1185">Reference proteome</keyword>
<accession>A0A1L8WP72</accession>
<evidence type="ECO:0000313" key="2">
    <source>
        <dbReference type="Proteomes" id="UP000182152"/>
    </source>
</evidence>
<protein>
    <submittedName>
        <fullName evidence="1">Uncharacterized protein</fullName>
    </submittedName>
</protein>